<dbReference type="InterPro" id="IPR036388">
    <property type="entry name" value="WH-like_DNA-bd_sf"/>
</dbReference>
<evidence type="ECO:0000256" key="2">
    <source>
        <dbReference type="ARBA" id="ARBA00023125"/>
    </source>
</evidence>
<name>A0A0M3UGJ6_9MICC</name>
<dbReference type="Pfam" id="PF01037">
    <property type="entry name" value="AsnC_trans_reg"/>
    <property type="match status" value="1"/>
</dbReference>
<dbReference type="PANTHER" id="PTHR30154">
    <property type="entry name" value="LEUCINE-RESPONSIVE REGULATORY PROTEIN"/>
    <property type="match status" value="1"/>
</dbReference>
<evidence type="ECO:0000313" key="5">
    <source>
        <dbReference type="EMBL" id="ALE92859.1"/>
    </source>
</evidence>
<dbReference type="InterPro" id="IPR000485">
    <property type="entry name" value="AsnC-type_HTH_dom"/>
</dbReference>
<dbReference type="GO" id="GO:0043565">
    <property type="term" value="F:sequence-specific DNA binding"/>
    <property type="evidence" value="ECO:0007669"/>
    <property type="project" value="InterPro"/>
</dbReference>
<dbReference type="SMART" id="SM00344">
    <property type="entry name" value="HTH_ASNC"/>
    <property type="match status" value="1"/>
</dbReference>
<proteinExistence type="predicted"/>
<dbReference type="Gene3D" id="1.10.10.10">
    <property type="entry name" value="Winged helix-like DNA-binding domain superfamily/Winged helix DNA-binding domain"/>
    <property type="match status" value="1"/>
</dbReference>
<dbReference type="OrthoDB" id="9809462at2"/>
<dbReference type="InterPro" id="IPR019888">
    <property type="entry name" value="Tscrpt_reg_AsnC-like"/>
</dbReference>
<dbReference type="InterPro" id="IPR011008">
    <property type="entry name" value="Dimeric_a/b-barrel"/>
</dbReference>
<dbReference type="SUPFAM" id="SSF54909">
    <property type="entry name" value="Dimeric alpha+beta barrel"/>
    <property type="match status" value="1"/>
</dbReference>
<dbReference type="Proteomes" id="UP000062833">
    <property type="component" value="Chromosome"/>
</dbReference>
<dbReference type="GO" id="GO:0005829">
    <property type="term" value="C:cytosol"/>
    <property type="evidence" value="ECO:0007669"/>
    <property type="project" value="TreeGrafter"/>
</dbReference>
<gene>
    <name evidence="5" type="ORF">AOC05_12080</name>
</gene>
<keyword evidence="1" id="KW-0805">Transcription regulation</keyword>
<reference evidence="6" key="1">
    <citation type="submission" date="2015-09" db="EMBL/GenBank/DDBJ databases">
        <title>Complete genome of Arthrobacter alpinus strain R3.8.</title>
        <authorList>
            <person name="See-Too W.S."/>
            <person name="Chan K.G."/>
        </authorList>
    </citation>
    <scope>NUCLEOTIDE SEQUENCE [LARGE SCALE GENOMIC DNA]</scope>
    <source>
        <strain evidence="6">R3.8</strain>
    </source>
</reference>
<dbReference type="GO" id="GO:0043200">
    <property type="term" value="P:response to amino acid"/>
    <property type="evidence" value="ECO:0007669"/>
    <property type="project" value="TreeGrafter"/>
</dbReference>
<dbReference type="InterPro" id="IPR019887">
    <property type="entry name" value="Tscrpt_reg_AsnC/Lrp_C"/>
</dbReference>
<organism evidence="5 6">
    <name type="scientific">Arthrobacter alpinus</name>
    <dbReference type="NCBI Taxonomy" id="656366"/>
    <lineage>
        <taxon>Bacteria</taxon>
        <taxon>Bacillati</taxon>
        <taxon>Actinomycetota</taxon>
        <taxon>Actinomycetes</taxon>
        <taxon>Micrococcales</taxon>
        <taxon>Micrococcaceae</taxon>
        <taxon>Arthrobacter</taxon>
    </lineage>
</organism>
<sequence>MTQMSILDPLDVRLVLALIADPRAQIGELAESLGVARNTVQAHLRHLSRTGALRQGGREVDLAAIGYDVVAFITIEVVHRDLDGVIAAMRAVPQVLEVYEISGRGDVWCRLAARDVHHLQSSLRQLLRIKGVIRTETSLALHEHIPFRLKPLLEGMSHG</sequence>
<feature type="domain" description="Transcription regulator AsnC/Lrp ligand binding" evidence="4">
    <location>
        <begin position="73"/>
        <end position="142"/>
    </location>
</feature>
<dbReference type="InterPro" id="IPR036390">
    <property type="entry name" value="WH_DNA-bd_sf"/>
</dbReference>
<evidence type="ECO:0000256" key="1">
    <source>
        <dbReference type="ARBA" id="ARBA00023015"/>
    </source>
</evidence>
<dbReference type="KEGG" id="aaq:AOC05_12080"/>
<dbReference type="PANTHER" id="PTHR30154:SF34">
    <property type="entry name" value="TRANSCRIPTIONAL REGULATOR AZLB"/>
    <property type="match status" value="1"/>
</dbReference>
<evidence type="ECO:0000256" key="3">
    <source>
        <dbReference type="ARBA" id="ARBA00023163"/>
    </source>
</evidence>
<dbReference type="PATRIC" id="fig|656366.3.peg.2611"/>
<dbReference type="EMBL" id="CP012677">
    <property type="protein sequence ID" value="ALE92859.1"/>
    <property type="molecule type" value="Genomic_DNA"/>
</dbReference>
<protein>
    <submittedName>
        <fullName evidence="5">Transcriptional regulator</fullName>
    </submittedName>
</protein>
<keyword evidence="6" id="KW-1185">Reference proteome</keyword>
<evidence type="ECO:0000259" key="4">
    <source>
        <dbReference type="Pfam" id="PF01037"/>
    </source>
</evidence>
<dbReference type="SUPFAM" id="SSF46785">
    <property type="entry name" value="Winged helix' DNA-binding domain"/>
    <property type="match status" value="1"/>
</dbReference>
<dbReference type="PRINTS" id="PR00033">
    <property type="entry name" value="HTHASNC"/>
</dbReference>
<keyword evidence="2" id="KW-0238">DNA-binding</keyword>
<keyword evidence="3" id="KW-0804">Transcription</keyword>
<evidence type="ECO:0000313" key="6">
    <source>
        <dbReference type="Proteomes" id="UP000062833"/>
    </source>
</evidence>
<accession>A0A0M3UGJ6</accession>
<dbReference type="AlphaFoldDB" id="A0A0M3UGJ6"/>
<dbReference type="Pfam" id="PF13412">
    <property type="entry name" value="HTH_24"/>
    <property type="match status" value="1"/>
</dbReference>
<dbReference type="Gene3D" id="3.30.70.920">
    <property type="match status" value="1"/>
</dbReference>